<proteinExistence type="predicted"/>
<dbReference type="OMA" id="MQMAKIQ"/>
<comment type="caution">
    <text evidence="3">The sequence shown here is derived from an EMBL/GenBank/DDBJ whole genome shotgun (WGS) entry which is preliminary data.</text>
</comment>
<evidence type="ECO:0000313" key="4">
    <source>
        <dbReference type="Proteomes" id="UP000683925"/>
    </source>
</evidence>
<keyword evidence="1" id="KW-0175">Coiled coil</keyword>
<sequence length="591" mass="70993">MQGKSQRENVSSLDLNSSSITSSQNQVVFNGITLKSNSPRTVQACQKLGIDLGIFQIKDIDNFRTNDCYSDEILQLRYEHYINKTNQLLNEIFQARKEIIRKNRQRQLQCASIDSLERSVSLKQGSTIDQSELKKQMDCAYNKTLQYLQEQKVVDGYVPKTIGEYQDVAQFEGGLNKELSRYNKHKIQKIREAQIKLEEDKKRVELLEKIQERDQRIVHVMTKKQQEMKEKYSTSRKIENRRIDTQEMESQSQPRENEAQKNIQQLSQEQVNIKNNEIRSKMLLKVDDQKEKKKREQVLLRKEEFEKQIDMDCQMQMAKIQQKLENSEKMQRELIQSKIEKIKEQNLKEQQIMKQQKQLKDKISQDHINLLLEKMVQKEKDFQINQKSIQNIEQEKKIEIRQKQKKIKSNQGDIFKDRDEKLKQINEKFSKIEQFNKIKKEEQDYKILLKQELRKLKEQDKQDILERQKRQNEYRMQEITEKYRQVDEKNQLKQYQNTLLQQTSMQISKQEILQRNRIYSHLQEMSDNLFNKKLRKRNLSQLEKNVLLIKPKADNQKEDTEFEDHTKLLITMLQTSDAEETVKIKQSRRQN</sequence>
<feature type="compositionally biased region" description="Basic and acidic residues" evidence="2">
    <location>
        <begin position="224"/>
        <end position="245"/>
    </location>
</feature>
<feature type="region of interest" description="Disordered" evidence="2">
    <location>
        <begin position="223"/>
        <end position="262"/>
    </location>
</feature>
<dbReference type="Proteomes" id="UP000683925">
    <property type="component" value="Unassembled WGS sequence"/>
</dbReference>
<protein>
    <submittedName>
        <fullName evidence="3">Uncharacterized protein</fullName>
    </submittedName>
</protein>
<dbReference type="AlphaFoldDB" id="A0A8S1UMG1"/>
<evidence type="ECO:0000313" key="3">
    <source>
        <dbReference type="EMBL" id="CAD8165227.1"/>
    </source>
</evidence>
<feature type="coiled-coil region" evidence="1">
    <location>
        <begin position="183"/>
        <end position="210"/>
    </location>
</feature>
<evidence type="ECO:0000256" key="2">
    <source>
        <dbReference type="SAM" id="MobiDB-lite"/>
    </source>
</evidence>
<organism evidence="3 4">
    <name type="scientific">Paramecium octaurelia</name>
    <dbReference type="NCBI Taxonomy" id="43137"/>
    <lineage>
        <taxon>Eukaryota</taxon>
        <taxon>Sar</taxon>
        <taxon>Alveolata</taxon>
        <taxon>Ciliophora</taxon>
        <taxon>Intramacronucleata</taxon>
        <taxon>Oligohymenophorea</taxon>
        <taxon>Peniculida</taxon>
        <taxon>Parameciidae</taxon>
        <taxon>Paramecium</taxon>
    </lineage>
</organism>
<feature type="coiled-coil region" evidence="1">
    <location>
        <begin position="317"/>
        <end position="362"/>
    </location>
</feature>
<dbReference type="OrthoDB" id="303940at2759"/>
<keyword evidence="4" id="KW-1185">Reference proteome</keyword>
<evidence type="ECO:0000256" key="1">
    <source>
        <dbReference type="SAM" id="Coils"/>
    </source>
</evidence>
<name>A0A8S1UMG1_PAROT</name>
<feature type="compositionally biased region" description="Polar residues" evidence="2">
    <location>
        <begin position="248"/>
        <end position="262"/>
    </location>
</feature>
<gene>
    <name evidence="3" type="ORF">POCTA_138.1.T0460179</name>
</gene>
<reference evidence="3" key="1">
    <citation type="submission" date="2021-01" db="EMBL/GenBank/DDBJ databases">
        <authorList>
            <consortium name="Genoscope - CEA"/>
            <person name="William W."/>
        </authorList>
    </citation>
    <scope>NUCLEOTIDE SEQUENCE</scope>
</reference>
<dbReference type="PANTHER" id="PTHR38019:SF1">
    <property type="entry name" value="N-ACETYLTRANSFERASE DOMAIN-CONTAINING PROTEIN"/>
    <property type="match status" value="1"/>
</dbReference>
<dbReference type="PANTHER" id="PTHR38019">
    <property type="entry name" value="KDA ANTIGEN P200, PUTATIVE-RELATED"/>
    <property type="match status" value="1"/>
</dbReference>
<accession>A0A8S1UMG1</accession>
<dbReference type="EMBL" id="CAJJDP010000046">
    <property type="protein sequence ID" value="CAD8165227.1"/>
    <property type="molecule type" value="Genomic_DNA"/>
</dbReference>